<evidence type="ECO:0000256" key="1">
    <source>
        <dbReference type="ARBA" id="ARBA00022741"/>
    </source>
</evidence>
<dbReference type="GO" id="GO:0005524">
    <property type="term" value="F:ATP binding"/>
    <property type="evidence" value="ECO:0007669"/>
    <property type="project" value="UniProtKB-KW"/>
</dbReference>
<dbReference type="GO" id="GO:0005634">
    <property type="term" value="C:nucleus"/>
    <property type="evidence" value="ECO:0007669"/>
    <property type="project" value="TreeGrafter"/>
</dbReference>
<keyword evidence="2" id="KW-0378">Hydrolase</keyword>
<dbReference type="GO" id="GO:0008094">
    <property type="term" value="F:ATP-dependent activity, acting on DNA"/>
    <property type="evidence" value="ECO:0007669"/>
    <property type="project" value="TreeGrafter"/>
</dbReference>
<keyword evidence="3" id="KW-0067">ATP-binding</keyword>
<dbReference type="Gene3D" id="3.40.50.10810">
    <property type="entry name" value="Tandem AAA-ATPase domain"/>
    <property type="match status" value="1"/>
</dbReference>
<accession>H2YHJ6</accession>
<dbReference type="PANTHER" id="PTHR45626:SF50">
    <property type="entry name" value="TRANSCRIPTION TERMINATION FACTOR 2"/>
    <property type="match status" value="1"/>
</dbReference>
<dbReference type="InterPro" id="IPR027417">
    <property type="entry name" value="P-loop_NTPase"/>
</dbReference>
<dbReference type="GO" id="GO:0016787">
    <property type="term" value="F:hydrolase activity"/>
    <property type="evidence" value="ECO:0007669"/>
    <property type="project" value="UniProtKB-KW"/>
</dbReference>
<evidence type="ECO:0000259" key="5">
    <source>
        <dbReference type="PROSITE" id="PS51192"/>
    </source>
</evidence>
<keyword evidence="7" id="KW-1185">Reference proteome</keyword>
<dbReference type="InterPro" id="IPR038718">
    <property type="entry name" value="SNF2-like_sf"/>
</dbReference>
<name>H2YHJ6_CIOSA</name>
<evidence type="ECO:0000256" key="4">
    <source>
        <dbReference type="SAM" id="MobiDB-lite"/>
    </source>
</evidence>
<dbReference type="Ensembl" id="ENSCSAVT00000004863.1">
    <property type="protein sequence ID" value="ENSCSAVP00000004795.1"/>
    <property type="gene ID" value="ENSCSAVG00000002857.1"/>
</dbReference>
<evidence type="ECO:0000313" key="6">
    <source>
        <dbReference type="Ensembl" id="ENSCSAVP00000004795.1"/>
    </source>
</evidence>
<evidence type="ECO:0000313" key="7">
    <source>
        <dbReference type="Proteomes" id="UP000007875"/>
    </source>
</evidence>
<dbReference type="InterPro" id="IPR014001">
    <property type="entry name" value="Helicase_ATP-bd"/>
</dbReference>
<sequence>AKEETKDPDSDDGSEEESENLFPSDSTVIIAPASLIFHWRNEIKNRCDKGLLSIHLYHGKDRERDAEKLAEFDVVITTYDIVRRTHPKAEKDKDGSINDKGSNSLEHALFLIKWRRVILDEAHQIRNHKSQTSIAACALHAHSRWAMSGTPVQNQEADMYAMIRFLHCSPFDEHKLWKNQVNNNTERGQQRLRTLVSCLVLRREKNQRGANGKPLVNLPSRTFKLHKLKLNPIEREVYDKLKSDSQVAYKNYEREKQNPSGCQV</sequence>
<protein>
    <recommendedName>
        <fullName evidence="5">Helicase ATP-binding domain-containing protein</fullName>
    </recommendedName>
</protein>
<dbReference type="GeneTree" id="ENSGT00940000162718"/>
<reference evidence="6" key="3">
    <citation type="submission" date="2025-09" db="UniProtKB">
        <authorList>
            <consortium name="Ensembl"/>
        </authorList>
    </citation>
    <scope>IDENTIFICATION</scope>
</reference>
<dbReference type="Proteomes" id="UP000007875">
    <property type="component" value="Unassembled WGS sequence"/>
</dbReference>
<keyword evidence="1" id="KW-0547">Nucleotide-binding</keyword>
<proteinExistence type="predicted"/>
<dbReference type="InterPro" id="IPR050628">
    <property type="entry name" value="SNF2_RAD54_helicase_TF"/>
</dbReference>
<organism evidence="6 7">
    <name type="scientific">Ciona savignyi</name>
    <name type="common">Pacific transparent sea squirt</name>
    <dbReference type="NCBI Taxonomy" id="51511"/>
    <lineage>
        <taxon>Eukaryota</taxon>
        <taxon>Metazoa</taxon>
        <taxon>Chordata</taxon>
        <taxon>Tunicata</taxon>
        <taxon>Ascidiacea</taxon>
        <taxon>Phlebobranchia</taxon>
        <taxon>Cionidae</taxon>
        <taxon>Ciona</taxon>
    </lineage>
</organism>
<dbReference type="PANTHER" id="PTHR45626">
    <property type="entry name" value="TRANSCRIPTION TERMINATION FACTOR 2-RELATED"/>
    <property type="match status" value="1"/>
</dbReference>
<dbReference type="Pfam" id="PF00176">
    <property type="entry name" value="SNF2-rel_dom"/>
    <property type="match status" value="1"/>
</dbReference>
<feature type="region of interest" description="Disordered" evidence="4">
    <location>
        <begin position="1"/>
        <end position="23"/>
    </location>
</feature>
<dbReference type="InterPro" id="IPR000330">
    <property type="entry name" value="SNF2_N"/>
</dbReference>
<evidence type="ECO:0000256" key="2">
    <source>
        <dbReference type="ARBA" id="ARBA00022801"/>
    </source>
</evidence>
<dbReference type="AlphaFoldDB" id="H2YHJ6"/>
<reference evidence="6" key="2">
    <citation type="submission" date="2025-08" db="UniProtKB">
        <authorList>
            <consortium name="Ensembl"/>
        </authorList>
    </citation>
    <scope>IDENTIFICATION</scope>
</reference>
<feature type="domain" description="Helicase ATP-binding" evidence="5">
    <location>
        <begin position="28"/>
        <end position="169"/>
    </location>
</feature>
<dbReference type="SMART" id="SM00487">
    <property type="entry name" value="DEXDc"/>
    <property type="match status" value="1"/>
</dbReference>
<dbReference type="PROSITE" id="PS51192">
    <property type="entry name" value="HELICASE_ATP_BIND_1"/>
    <property type="match status" value="1"/>
</dbReference>
<dbReference type="GO" id="GO:0006281">
    <property type="term" value="P:DNA repair"/>
    <property type="evidence" value="ECO:0007669"/>
    <property type="project" value="TreeGrafter"/>
</dbReference>
<dbReference type="HOGENOM" id="CLU_092257_0_0_1"/>
<evidence type="ECO:0000256" key="3">
    <source>
        <dbReference type="ARBA" id="ARBA00022840"/>
    </source>
</evidence>
<feature type="compositionally biased region" description="Acidic residues" evidence="4">
    <location>
        <begin position="9"/>
        <end position="19"/>
    </location>
</feature>
<dbReference type="SUPFAM" id="SSF52540">
    <property type="entry name" value="P-loop containing nucleoside triphosphate hydrolases"/>
    <property type="match status" value="1"/>
</dbReference>
<reference evidence="7" key="1">
    <citation type="submission" date="2003-08" db="EMBL/GenBank/DDBJ databases">
        <authorList>
            <person name="Birren B."/>
            <person name="Nusbaum C."/>
            <person name="Abebe A."/>
            <person name="Abouelleil A."/>
            <person name="Adekoya E."/>
            <person name="Ait-zahra M."/>
            <person name="Allen N."/>
            <person name="Allen T."/>
            <person name="An P."/>
            <person name="Anderson M."/>
            <person name="Anderson S."/>
            <person name="Arachchi H."/>
            <person name="Armbruster J."/>
            <person name="Bachantsang P."/>
            <person name="Baldwin J."/>
            <person name="Barry A."/>
            <person name="Bayul T."/>
            <person name="Blitshsteyn B."/>
            <person name="Bloom T."/>
            <person name="Blye J."/>
            <person name="Boguslavskiy L."/>
            <person name="Borowsky M."/>
            <person name="Boukhgalter B."/>
            <person name="Brunache A."/>
            <person name="Butler J."/>
            <person name="Calixte N."/>
            <person name="Calvo S."/>
            <person name="Camarata J."/>
            <person name="Campo K."/>
            <person name="Chang J."/>
            <person name="Cheshatsang Y."/>
            <person name="Citroen M."/>
            <person name="Collymore A."/>
            <person name="Considine T."/>
            <person name="Cook A."/>
            <person name="Cooke P."/>
            <person name="Corum B."/>
            <person name="Cuomo C."/>
            <person name="David R."/>
            <person name="Dawoe T."/>
            <person name="Degray S."/>
            <person name="Dodge S."/>
            <person name="Dooley K."/>
            <person name="Dorje P."/>
            <person name="Dorjee K."/>
            <person name="Dorris L."/>
            <person name="Duffey N."/>
            <person name="Dupes A."/>
            <person name="Elkins T."/>
            <person name="Engels R."/>
            <person name="Erickson J."/>
            <person name="Farina A."/>
            <person name="Faro S."/>
            <person name="Ferreira P."/>
            <person name="Fischer H."/>
            <person name="Fitzgerald M."/>
            <person name="Foley K."/>
            <person name="Gage D."/>
            <person name="Galagan J."/>
            <person name="Gearin G."/>
            <person name="Gnerre S."/>
            <person name="Gnirke A."/>
            <person name="Goyette A."/>
            <person name="Graham J."/>
            <person name="Grandbois E."/>
            <person name="Gyaltsen K."/>
            <person name="Hafez N."/>
            <person name="Hagopian D."/>
            <person name="Hagos B."/>
            <person name="Hall J."/>
            <person name="Hatcher B."/>
            <person name="Heller A."/>
            <person name="Higgins H."/>
            <person name="Honan T."/>
            <person name="Horn A."/>
            <person name="Houde N."/>
            <person name="Hughes L."/>
            <person name="Hulme W."/>
            <person name="Husby E."/>
            <person name="Iliev I."/>
            <person name="Jaffe D."/>
            <person name="Jones C."/>
            <person name="Kamal M."/>
            <person name="Kamat A."/>
            <person name="Kamvysselis M."/>
            <person name="Karlsson E."/>
            <person name="Kells C."/>
            <person name="Kieu A."/>
            <person name="Kisner P."/>
            <person name="Kodira C."/>
            <person name="Kulbokas E."/>
            <person name="Labutti K."/>
            <person name="Lama D."/>
            <person name="Landers T."/>
            <person name="Leger J."/>
            <person name="Levine S."/>
            <person name="Lewis D."/>
            <person name="Lewis T."/>
            <person name="Lindblad-toh K."/>
            <person name="Liu X."/>
            <person name="Lokyitsang T."/>
            <person name="Lokyitsang Y."/>
            <person name="Lucien O."/>
            <person name="Lui A."/>
            <person name="Ma L.J."/>
            <person name="Mabbitt R."/>
            <person name="Macdonald J."/>
            <person name="Maclean C."/>
            <person name="Major J."/>
            <person name="Manning J."/>
            <person name="Marabella R."/>
            <person name="Maru K."/>
            <person name="Matthews C."/>
            <person name="Mauceli E."/>
            <person name="Mccarthy M."/>
            <person name="Mcdonough S."/>
            <person name="Mcghee T."/>
            <person name="Meldrim J."/>
            <person name="Meneus L."/>
            <person name="Mesirov J."/>
            <person name="Mihalev A."/>
            <person name="Mihova T."/>
            <person name="Mikkelsen T."/>
            <person name="Mlenga V."/>
            <person name="Moru K."/>
            <person name="Mozes J."/>
            <person name="Mulrain L."/>
            <person name="Munson G."/>
            <person name="Naylor J."/>
            <person name="Newes C."/>
            <person name="Nguyen C."/>
            <person name="Nguyen N."/>
            <person name="Nguyen T."/>
            <person name="Nicol R."/>
            <person name="Nielsen C."/>
            <person name="Nizzari M."/>
            <person name="Norbu C."/>
            <person name="Norbu N."/>
            <person name="O'donnell P."/>
            <person name="Okoawo O."/>
            <person name="O'leary S."/>
            <person name="Omotosho B."/>
            <person name="O'neill K."/>
            <person name="Osman S."/>
            <person name="Parker S."/>
            <person name="Perrin D."/>
            <person name="Phunkhang P."/>
            <person name="Piqani B."/>
            <person name="Purcell S."/>
            <person name="Rachupka T."/>
            <person name="Ramasamy U."/>
            <person name="Rameau R."/>
            <person name="Ray V."/>
            <person name="Raymond C."/>
            <person name="Retta R."/>
            <person name="Richardson S."/>
            <person name="Rise C."/>
            <person name="Rodriguez J."/>
            <person name="Rogers J."/>
            <person name="Rogov P."/>
            <person name="Rutman M."/>
            <person name="Schupbach R."/>
            <person name="Seaman C."/>
            <person name="Settipalli S."/>
            <person name="Sharpe T."/>
            <person name="Sheridan J."/>
            <person name="Sherpa N."/>
            <person name="Shi J."/>
            <person name="Smirnov S."/>
            <person name="Smith C."/>
            <person name="Sougnez C."/>
            <person name="Spencer B."/>
            <person name="Stalker J."/>
            <person name="Stange-thomann N."/>
            <person name="Stavropoulos S."/>
            <person name="Stetson K."/>
            <person name="Stone C."/>
            <person name="Stone S."/>
            <person name="Stubbs M."/>
            <person name="Talamas J."/>
            <person name="Tchuinga P."/>
            <person name="Tenzing P."/>
            <person name="Tesfaye S."/>
            <person name="Theodore J."/>
            <person name="Thoulutsang Y."/>
            <person name="Topham K."/>
            <person name="Towey S."/>
            <person name="Tsamla T."/>
            <person name="Tsomo N."/>
            <person name="Vallee D."/>
            <person name="Vassiliev H."/>
            <person name="Venkataraman V."/>
            <person name="Vinson J."/>
            <person name="Vo A."/>
            <person name="Wade C."/>
            <person name="Wang S."/>
            <person name="Wangchuk T."/>
            <person name="Wangdi T."/>
            <person name="Whittaker C."/>
            <person name="Wilkinson J."/>
            <person name="Wu Y."/>
            <person name="Wyman D."/>
            <person name="Yadav S."/>
            <person name="Yang S."/>
            <person name="Yang X."/>
            <person name="Yeager S."/>
            <person name="Yee E."/>
            <person name="Young G."/>
            <person name="Zainoun J."/>
            <person name="Zembeck L."/>
            <person name="Zimmer A."/>
            <person name="Zody M."/>
            <person name="Lander E."/>
        </authorList>
    </citation>
    <scope>NUCLEOTIDE SEQUENCE [LARGE SCALE GENOMIC DNA]</scope>
</reference>